<feature type="transmembrane region" description="Helical" evidence="1">
    <location>
        <begin position="88"/>
        <end position="111"/>
    </location>
</feature>
<dbReference type="AlphaFoldDB" id="A0A1G2MC37"/>
<proteinExistence type="predicted"/>
<feature type="transmembrane region" description="Helical" evidence="1">
    <location>
        <begin position="132"/>
        <end position="152"/>
    </location>
</feature>
<evidence type="ECO:0000256" key="1">
    <source>
        <dbReference type="SAM" id="Phobius"/>
    </source>
</evidence>
<dbReference type="Proteomes" id="UP000178121">
    <property type="component" value="Unassembled WGS sequence"/>
</dbReference>
<evidence type="ECO:0000313" key="2">
    <source>
        <dbReference type="EMBL" id="OHA21383.1"/>
    </source>
</evidence>
<keyword evidence="1" id="KW-0812">Transmembrane</keyword>
<evidence type="ECO:0000313" key="3">
    <source>
        <dbReference type="Proteomes" id="UP000178121"/>
    </source>
</evidence>
<name>A0A1G2MC37_9BACT</name>
<keyword evidence="1" id="KW-0472">Membrane</keyword>
<sequence length="168" mass="18596">MFRLSLLPFFALLAILYIATPYVVVAGDIPAGENTYEDSYVPCGTKDVQTYHPDTKTYTGSAASPEPDDIVDNPCGFGDVLVLAQRLIMGWIIAGVTFATMGFAYAGYLYITAMGSEEKVSHAHSIFTKTTWGFVFMLSAWLIAYTLETIFLKESFREEHSFLEGVDD</sequence>
<accession>A0A1G2MC37</accession>
<keyword evidence="1" id="KW-1133">Transmembrane helix</keyword>
<organism evidence="2 3">
    <name type="scientific">Candidatus Taylorbacteria bacterium RIFCSPHIGHO2_01_FULL_51_15</name>
    <dbReference type="NCBI Taxonomy" id="1802304"/>
    <lineage>
        <taxon>Bacteria</taxon>
        <taxon>Candidatus Tayloriibacteriota</taxon>
    </lineage>
</organism>
<comment type="caution">
    <text evidence="2">The sequence shown here is derived from an EMBL/GenBank/DDBJ whole genome shotgun (WGS) entry which is preliminary data.</text>
</comment>
<reference evidence="2 3" key="1">
    <citation type="journal article" date="2016" name="Nat. Commun.">
        <title>Thousands of microbial genomes shed light on interconnected biogeochemical processes in an aquifer system.</title>
        <authorList>
            <person name="Anantharaman K."/>
            <person name="Brown C.T."/>
            <person name="Hug L.A."/>
            <person name="Sharon I."/>
            <person name="Castelle C.J."/>
            <person name="Probst A.J."/>
            <person name="Thomas B.C."/>
            <person name="Singh A."/>
            <person name="Wilkins M.J."/>
            <person name="Karaoz U."/>
            <person name="Brodie E.L."/>
            <person name="Williams K.H."/>
            <person name="Hubbard S.S."/>
            <person name="Banfield J.F."/>
        </authorList>
    </citation>
    <scope>NUCLEOTIDE SEQUENCE [LARGE SCALE GENOMIC DNA]</scope>
</reference>
<protein>
    <submittedName>
        <fullName evidence="2">Uncharacterized protein</fullName>
    </submittedName>
</protein>
<dbReference type="EMBL" id="MHRI01000009">
    <property type="protein sequence ID" value="OHA21383.1"/>
    <property type="molecule type" value="Genomic_DNA"/>
</dbReference>
<gene>
    <name evidence="2" type="ORF">A2849_00095</name>
</gene>